<dbReference type="RefSeq" id="XP_021167503.1">
    <property type="nucleotide sequence ID" value="XM_021311828.2"/>
</dbReference>
<dbReference type="Ensembl" id="ENSFHET00000031108.1">
    <property type="protein sequence ID" value="ENSFHEP00000027802.1"/>
    <property type="gene ID" value="ENSFHEG00000011491.1"/>
</dbReference>
<dbReference type="Proteomes" id="UP000265000">
    <property type="component" value="Unplaced"/>
</dbReference>
<dbReference type="SUPFAM" id="SSF57501">
    <property type="entry name" value="Cystine-knot cytokines"/>
    <property type="match status" value="1"/>
</dbReference>
<keyword evidence="4 5" id="KW-0732">Signal</keyword>
<dbReference type="AlphaFoldDB" id="A0A3Q2QM83"/>
<reference evidence="6" key="1">
    <citation type="submission" date="2025-05" db="UniProtKB">
        <authorList>
            <consortium name="Ensembl"/>
        </authorList>
    </citation>
    <scope>IDENTIFICATION</scope>
</reference>
<evidence type="ECO:0000256" key="1">
    <source>
        <dbReference type="ARBA" id="ARBA00004613"/>
    </source>
</evidence>
<dbReference type="InterPro" id="IPR029034">
    <property type="entry name" value="Cystine-knot_cytokine"/>
</dbReference>
<dbReference type="STRING" id="8078.ENSFHEP00000010209"/>
<comment type="similarity">
    <text evidence="2">Belongs to the IL-17 family.</text>
</comment>
<protein>
    <submittedName>
        <fullName evidence="6">Interleukin-17A-like</fullName>
    </submittedName>
</protein>
<dbReference type="CTD" id="553970"/>
<evidence type="ECO:0000313" key="7">
    <source>
        <dbReference type="Proteomes" id="UP000265000"/>
    </source>
</evidence>
<dbReference type="Ensembl" id="ENSFHET00000016858.1">
    <property type="protein sequence ID" value="ENSFHEP00000010209.1"/>
    <property type="gene ID" value="ENSFHEG00000011491.1"/>
</dbReference>
<keyword evidence="3" id="KW-0964">Secreted</keyword>
<dbReference type="Pfam" id="PF06083">
    <property type="entry name" value="IL17"/>
    <property type="match status" value="1"/>
</dbReference>
<evidence type="ECO:0000256" key="3">
    <source>
        <dbReference type="ARBA" id="ARBA00022525"/>
    </source>
</evidence>
<dbReference type="OrthoDB" id="6093351at2759"/>
<name>A0A3Q2QM83_FUNHE</name>
<keyword evidence="7" id="KW-1185">Reference proteome</keyword>
<dbReference type="GO" id="GO:0005125">
    <property type="term" value="F:cytokine activity"/>
    <property type="evidence" value="ECO:0007669"/>
    <property type="project" value="InterPro"/>
</dbReference>
<dbReference type="InterPro" id="IPR010345">
    <property type="entry name" value="IL-17_fam"/>
</dbReference>
<evidence type="ECO:0000256" key="2">
    <source>
        <dbReference type="ARBA" id="ARBA00007236"/>
    </source>
</evidence>
<proteinExistence type="inferred from homology"/>
<sequence>MIRTGPGHSGDNMQLLTRSFQMLLVFCSALWVASSEEQVPPALCDSVLVFSSDVSSSEGRGSINLRSLSPWTWRTTTVKNQIPSTIWEANCTSEFCSAPKPGQAGNHNLNSVPIYQNILVLTRMSNRCYSASYRSVAVGCTCVRATTDQN</sequence>
<dbReference type="RefSeq" id="XP_021167502.1">
    <property type="nucleotide sequence ID" value="XM_021311827.2"/>
</dbReference>
<dbReference type="GO" id="GO:0005576">
    <property type="term" value="C:extracellular region"/>
    <property type="evidence" value="ECO:0007669"/>
    <property type="project" value="UniProtKB-SubCell"/>
</dbReference>
<organism evidence="6 7">
    <name type="scientific">Fundulus heteroclitus</name>
    <name type="common">Killifish</name>
    <name type="synonym">Mummichog</name>
    <dbReference type="NCBI Taxonomy" id="8078"/>
    <lineage>
        <taxon>Eukaryota</taxon>
        <taxon>Metazoa</taxon>
        <taxon>Chordata</taxon>
        <taxon>Craniata</taxon>
        <taxon>Vertebrata</taxon>
        <taxon>Euteleostomi</taxon>
        <taxon>Actinopterygii</taxon>
        <taxon>Neopterygii</taxon>
        <taxon>Teleostei</taxon>
        <taxon>Neoteleostei</taxon>
        <taxon>Acanthomorphata</taxon>
        <taxon>Ovalentaria</taxon>
        <taxon>Atherinomorphae</taxon>
        <taxon>Cyprinodontiformes</taxon>
        <taxon>Fundulidae</taxon>
        <taxon>Fundulus</taxon>
    </lineage>
</organism>
<feature type="signal peptide" evidence="5">
    <location>
        <begin position="1"/>
        <end position="35"/>
    </location>
</feature>
<dbReference type="GeneTree" id="ENSGT01030000234838"/>
<comment type="subcellular location">
    <subcellularLocation>
        <location evidence="1">Secreted</location>
    </subcellularLocation>
</comment>
<evidence type="ECO:0000256" key="4">
    <source>
        <dbReference type="ARBA" id="ARBA00022729"/>
    </source>
</evidence>
<dbReference type="GeneID" id="105919398"/>
<feature type="chain" id="PRO_5044598287" evidence="5">
    <location>
        <begin position="36"/>
        <end position="150"/>
    </location>
</feature>
<dbReference type="Gene3D" id="2.10.90.10">
    <property type="entry name" value="Cystine-knot cytokines"/>
    <property type="match status" value="1"/>
</dbReference>
<accession>A0A3Q2QM83</accession>
<evidence type="ECO:0000313" key="6">
    <source>
        <dbReference type="Ensembl" id="ENSFHEP00000027802.1"/>
    </source>
</evidence>
<evidence type="ECO:0000256" key="5">
    <source>
        <dbReference type="SAM" id="SignalP"/>
    </source>
</evidence>